<evidence type="ECO:0000313" key="2">
    <source>
        <dbReference type="Proteomes" id="UP000030764"/>
    </source>
</evidence>
<dbReference type="AlphaFoldDB" id="A0A085MKE1"/>
<organism evidence="1 2">
    <name type="scientific">Trichuris suis</name>
    <name type="common">pig whipworm</name>
    <dbReference type="NCBI Taxonomy" id="68888"/>
    <lineage>
        <taxon>Eukaryota</taxon>
        <taxon>Metazoa</taxon>
        <taxon>Ecdysozoa</taxon>
        <taxon>Nematoda</taxon>
        <taxon>Enoplea</taxon>
        <taxon>Dorylaimia</taxon>
        <taxon>Trichinellida</taxon>
        <taxon>Trichuridae</taxon>
        <taxon>Trichuris</taxon>
    </lineage>
</organism>
<keyword evidence="2" id="KW-1185">Reference proteome</keyword>
<gene>
    <name evidence="1" type="ORF">M513_01357</name>
</gene>
<evidence type="ECO:0000313" key="1">
    <source>
        <dbReference type="EMBL" id="KFD57687.1"/>
    </source>
</evidence>
<dbReference type="EMBL" id="KL363187">
    <property type="protein sequence ID" value="KFD57687.1"/>
    <property type="molecule type" value="Genomic_DNA"/>
</dbReference>
<protein>
    <submittedName>
        <fullName evidence="1">Uncharacterized protein</fullName>
    </submittedName>
</protein>
<dbReference type="Proteomes" id="UP000030764">
    <property type="component" value="Unassembled WGS sequence"/>
</dbReference>
<proteinExistence type="predicted"/>
<accession>A0A085MKE1</accession>
<sequence length="67" mass="7597">MALAHFHLDAQQRHVILKRLLDTLTLRAERVIFQLASKSVQLTRSDYGIDGSKMLEKDDGGEMTSHC</sequence>
<reference evidence="1 2" key="1">
    <citation type="journal article" date="2014" name="Nat. Genet.">
        <title>Genome and transcriptome of the porcine whipworm Trichuris suis.</title>
        <authorList>
            <person name="Jex A.R."/>
            <person name="Nejsum P."/>
            <person name="Schwarz E.M."/>
            <person name="Hu L."/>
            <person name="Young N.D."/>
            <person name="Hall R.S."/>
            <person name="Korhonen P.K."/>
            <person name="Liao S."/>
            <person name="Thamsborg S."/>
            <person name="Xia J."/>
            <person name="Xu P."/>
            <person name="Wang S."/>
            <person name="Scheerlinck J.P."/>
            <person name="Hofmann A."/>
            <person name="Sternberg P.W."/>
            <person name="Wang J."/>
            <person name="Gasser R.B."/>
        </authorList>
    </citation>
    <scope>NUCLEOTIDE SEQUENCE [LARGE SCALE GENOMIC DNA]</scope>
    <source>
        <strain evidence="1">DCEP-RM93M</strain>
    </source>
</reference>
<name>A0A085MKE1_9BILA</name>